<feature type="region of interest" description="Disordered" evidence="1">
    <location>
        <begin position="422"/>
        <end position="453"/>
    </location>
</feature>
<evidence type="ECO:0000313" key="3">
    <source>
        <dbReference type="Proteomes" id="UP001626550"/>
    </source>
</evidence>
<dbReference type="AlphaFoldDB" id="A0ABD2Q8J2"/>
<evidence type="ECO:0000256" key="1">
    <source>
        <dbReference type="SAM" id="MobiDB-lite"/>
    </source>
</evidence>
<sequence length="453" mass="50505">MTLGTPISNGPQAQPVFATPGLKLNATTALAPPPTKPITPAPVAITQRQARSMMEFRKMLNANISQVTGRKVQVPEILAEEDLKLESMLEKLAPYHILQDSEHTSTALQKTDKLLDKALSCLVKRSENALTVANAILLKESHKAHHSPVEDRILLERMELDLQREVFEAEKKSFERAMKAFHRRDDSESDYEPDMSNIPVPRRGRKRRKRDPAETPARKQLLDVHGNPLAAEVITGLGKLAEFVPLNFDAEGQASRARLNLEKTKNDDSDSSALLIFSTDFASNHKTDSQRSATTASQTPSFDETYNLWQELMMQEQEEQFLRTDASPTNDVGLVHFRISLEAIFLSISFRDIIIGEFKFLVSELNGELSHEWSGLKYENGFSSYGTMREEVSEQSRSRNVSGGDAALIAAAQDLEAEFAAESMMSEENTAPQQHSEDPDIDAAIRSILTPTD</sequence>
<comment type="caution">
    <text evidence="2">The sequence shown here is derived from an EMBL/GenBank/DDBJ whole genome shotgun (WGS) entry which is preliminary data.</text>
</comment>
<feature type="compositionally biased region" description="Basic and acidic residues" evidence="1">
    <location>
        <begin position="211"/>
        <end position="222"/>
    </location>
</feature>
<proteinExistence type="predicted"/>
<accession>A0ABD2Q8J2</accession>
<feature type="region of interest" description="Disordered" evidence="1">
    <location>
        <begin position="181"/>
        <end position="223"/>
    </location>
</feature>
<dbReference type="EMBL" id="JBJKFK010000646">
    <property type="protein sequence ID" value="KAL3315875.1"/>
    <property type="molecule type" value="Genomic_DNA"/>
</dbReference>
<dbReference type="Proteomes" id="UP001626550">
    <property type="component" value="Unassembled WGS sequence"/>
</dbReference>
<name>A0ABD2Q8J2_9PLAT</name>
<protein>
    <submittedName>
        <fullName evidence="2">Uncharacterized protein</fullName>
    </submittedName>
</protein>
<reference evidence="2 3" key="1">
    <citation type="submission" date="2024-11" db="EMBL/GenBank/DDBJ databases">
        <title>Adaptive evolution of stress response genes in parasites aligns with host niche diversity.</title>
        <authorList>
            <person name="Hahn C."/>
            <person name="Resl P."/>
        </authorList>
    </citation>
    <scope>NUCLEOTIDE SEQUENCE [LARGE SCALE GENOMIC DNA]</scope>
    <source>
        <strain evidence="2">EGGRZ-B1_66</strain>
        <tissue evidence="2">Body</tissue>
    </source>
</reference>
<evidence type="ECO:0000313" key="2">
    <source>
        <dbReference type="EMBL" id="KAL3315875.1"/>
    </source>
</evidence>
<keyword evidence="3" id="KW-1185">Reference proteome</keyword>
<gene>
    <name evidence="2" type="ORF">Ciccas_005488</name>
</gene>
<organism evidence="2 3">
    <name type="scientific">Cichlidogyrus casuarinus</name>
    <dbReference type="NCBI Taxonomy" id="1844966"/>
    <lineage>
        <taxon>Eukaryota</taxon>
        <taxon>Metazoa</taxon>
        <taxon>Spiralia</taxon>
        <taxon>Lophotrochozoa</taxon>
        <taxon>Platyhelminthes</taxon>
        <taxon>Monogenea</taxon>
        <taxon>Monopisthocotylea</taxon>
        <taxon>Dactylogyridea</taxon>
        <taxon>Ancyrocephalidae</taxon>
        <taxon>Cichlidogyrus</taxon>
    </lineage>
</organism>